<dbReference type="KEGG" id="haa:A5892_02390"/>
<dbReference type="Gene3D" id="3.40.190.10">
    <property type="entry name" value="Periplasmic binding protein-like II"/>
    <property type="match status" value="2"/>
</dbReference>
<dbReference type="EMBL" id="CP015243">
    <property type="protein sequence ID" value="ANF56456.1"/>
    <property type="molecule type" value="Genomic_DNA"/>
</dbReference>
<dbReference type="InterPro" id="IPR050490">
    <property type="entry name" value="Bact_solute-bd_prot1"/>
</dbReference>
<keyword evidence="6 7" id="KW-0732">Signal</keyword>
<dbReference type="SUPFAM" id="SSF53850">
    <property type="entry name" value="Periplasmic binding protein-like II"/>
    <property type="match status" value="1"/>
</dbReference>
<evidence type="ECO:0000256" key="4">
    <source>
        <dbReference type="ARBA" id="ARBA00017470"/>
    </source>
</evidence>
<evidence type="ECO:0000256" key="3">
    <source>
        <dbReference type="ARBA" id="ARBA00011557"/>
    </source>
</evidence>
<evidence type="ECO:0000256" key="2">
    <source>
        <dbReference type="ARBA" id="ARBA00008520"/>
    </source>
</evidence>
<keyword evidence="9" id="KW-1185">Reference proteome</keyword>
<dbReference type="GO" id="GO:0042597">
    <property type="term" value="C:periplasmic space"/>
    <property type="evidence" value="ECO:0007669"/>
    <property type="project" value="UniProtKB-SubCell"/>
</dbReference>
<feature type="chain" id="PRO_5008004556" description="sn-glycerol-3-phosphate-binding periplasmic protein UgpB" evidence="7">
    <location>
        <begin position="32"/>
        <end position="450"/>
    </location>
</feature>
<comment type="subunit">
    <text evidence="3">The complex is composed of two ATP-binding proteins (UgpC), two transmembrane proteins (UgpA and UgpE) and a solute-binding protein (UgpB).</text>
</comment>
<reference evidence="8 9" key="1">
    <citation type="submission" date="2016-04" db="EMBL/GenBank/DDBJ databases">
        <title>Complete Genome Sequence of Halotalea alkalilenta IHB B 13600.</title>
        <authorList>
            <person name="Swarnkar M.K."/>
            <person name="Sharma A."/>
            <person name="Kaushal K."/>
            <person name="Soni R."/>
            <person name="Rana S."/>
            <person name="Singh A.K."/>
            <person name="Gulati A."/>
        </authorList>
    </citation>
    <scope>NUCLEOTIDE SEQUENCE [LARGE SCALE GENOMIC DNA]</scope>
    <source>
        <strain evidence="8 9">IHB B 13600</strain>
    </source>
</reference>
<comment type="similarity">
    <text evidence="2">Belongs to the bacterial solute-binding protein 1 family.</text>
</comment>
<organism evidence="8 9">
    <name type="scientific">Halotalea alkalilenta</name>
    <dbReference type="NCBI Taxonomy" id="376489"/>
    <lineage>
        <taxon>Bacteria</taxon>
        <taxon>Pseudomonadati</taxon>
        <taxon>Pseudomonadota</taxon>
        <taxon>Gammaproteobacteria</taxon>
        <taxon>Oceanospirillales</taxon>
        <taxon>Halomonadaceae</taxon>
        <taxon>Halotalea</taxon>
    </lineage>
</organism>
<dbReference type="InterPro" id="IPR006059">
    <property type="entry name" value="SBP"/>
</dbReference>
<feature type="signal peptide" evidence="7">
    <location>
        <begin position="1"/>
        <end position="31"/>
    </location>
</feature>
<dbReference type="CDD" id="cd14748">
    <property type="entry name" value="PBP2_UgpB"/>
    <property type="match status" value="1"/>
</dbReference>
<evidence type="ECO:0000313" key="8">
    <source>
        <dbReference type="EMBL" id="ANF56456.1"/>
    </source>
</evidence>
<proteinExistence type="inferred from homology"/>
<evidence type="ECO:0000256" key="5">
    <source>
        <dbReference type="ARBA" id="ARBA00022448"/>
    </source>
</evidence>
<dbReference type="STRING" id="376489.A5892_02390"/>
<evidence type="ECO:0000256" key="7">
    <source>
        <dbReference type="SAM" id="SignalP"/>
    </source>
</evidence>
<dbReference type="NCBIfam" id="NF008211">
    <property type="entry name" value="PRK10974.1"/>
    <property type="match status" value="1"/>
</dbReference>
<dbReference type="PANTHER" id="PTHR43649:SF31">
    <property type="entry name" value="SN-GLYCEROL-3-PHOSPHATE-BINDING PERIPLASMIC PROTEIN UGPB"/>
    <property type="match status" value="1"/>
</dbReference>
<evidence type="ECO:0000256" key="6">
    <source>
        <dbReference type="ARBA" id="ARBA00022729"/>
    </source>
</evidence>
<evidence type="ECO:0000313" key="9">
    <source>
        <dbReference type="Proteomes" id="UP000077875"/>
    </source>
</evidence>
<gene>
    <name evidence="8" type="ORF">A5892_02390</name>
</gene>
<dbReference type="Pfam" id="PF13416">
    <property type="entry name" value="SBP_bac_8"/>
    <property type="match status" value="1"/>
</dbReference>
<accession>A0A172YBG3</accession>
<name>A0A172YBG3_9GAMM</name>
<sequence length="450" mass="49076">MHAAPKATSAHRHLLPLAAALCLLGTTPAWAATEIQFWHAMTGELADKIDAIARDFNASQPDYVVKPSYRGNYSETMTGAIAAFRAGQAPTIVQIFEVGTATMMAARGATEPVYHLMEQSNQPFDPSAYLPAVTGYYSSADGQMLSMPFNSSTPVLYVNRTILDQAGVDEVPRTWEALGDALERVIDSGAARCGLTTTWPSWIQLENYAARHDLPFATEANGFAGLDTRLAFDTSEVAAHLQRLVDWQQDGRFRYGGRVDDAMPMFYSGQCAMITASSASLAGIRANAQAFDFEVAPLPWSTTALEHQGREQPLNTIIGGASLWVMAGKSAEENAAAASFFHYLSSPEVQADWHQFSGYLPITEAAYELTRESGFYDQHPGTGTAIEQLTSSEPTDNSRGLRLGNMVQVRDVIEEELERVFSGAQTVQEGLDNAVRRGNQLLERFQRANG</sequence>
<dbReference type="AlphaFoldDB" id="A0A172YBG3"/>
<evidence type="ECO:0000256" key="1">
    <source>
        <dbReference type="ARBA" id="ARBA00004418"/>
    </source>
</evidence>
<dbReference type="PANTHER" id="PTHR43649">
    <property type="entry name" value="ARABINOSE-BINDING PROTEIN-RELATED"/>
    <property type="match status" value="1"/>
</dbReference>
<protein>
    <recommendedName>
        <fullName evidence="4">sn-glycerol-3-phosphate-binding periplasmic protein UgpB</fullName>
    </recommendedName>
</protein>
<dbReference type="RefSeq" id="WP_064121437.1">
    <property type="nucleotide sequence ID" value="NZ_CP015243.1"/>
</dbReference>
<comment type="subcellular location">
    <subcellularLocation>
        <location evidence="1">Periplasm</location>
    </subcellularLocation>
</comment>
<keyword evidence="5" id="KW-0813">Transport</keyword>
<dbReference type="Proteomes" id="UP000077875">
    <property type="component" value="Chromosome"/>
</dbReference>